<dbReference type="Proteomes" id="UP001162992">
    <property type="component" value="Chromosome 23"/>
</dbReference>
<evidence type="ECO:0000313" key="1">
    <source>
        <dbReference type="EMBL" id="KAJ7514052.1"/>
    </source>
</evidence>
<accession>A0ACC2AAB0</accession>
<name>A0ACC2AAB0_DIPCM</name>
<dbReference type="EMBL" id="CM055114">
    <property type="protein sequence ID" value="KAJ7514052.1"/>
    <property type="molecule type" value="Genomic_DNA"/>
</dbReference>
<keyword evidence="2" id="KW-1185">Reference proteome</keyword>
<reference evidence="2" key="1">
    <citation type="journal article" date="2024" name="Proc. Natl. Acad. Sci. U.S.A.">
        <title>Extraordinary preservation of gene collinearity over three hundred million years revealed in homosporous lycophytes.</title>
        <authorList>
            <person name="Li C."/>
            <person name="Wickell D."/>
            <person name="Kuo L.Y."/>
            <person name="Chen X."/>
            <person name="Nie B."/>
            <person name="Liao X."/>
            <person name="Peng D."/>
            <person name="Ji J."/>
            <person name="Jenkins J."/>
            <person name="Williams M."/>
            <person name="Shu S."/>
            <person name="Plott C."/>
            <person name="Barry K."/>
            <person name="Rajasekar S."/>
            <person name="Grimwood J."/>
            <person name="Han X."/>
            <person name="Sun S."/>
            <person name="Hou Z."/>
            <person name="He W."/>
            <person name="Dai G."/>
            <person name="Sun C."/>
            <person name="Schmutz J."/>
            <person name="Leebens-Mack J.H."/>
            <person name="Li F.W."/>
            <person name="Wang L."/>
        </authorList>
    </citation>
    <scope>NUCLEOTIDE SEQUENCE [LARGE SCALE GENOMIC DNA]</scope>
    <source>
        <strain evidence="2">cv. PW_Plant_1</strain>
    </source>
</reference>
<gene>
    <name evidence="1" type="ORF">O6H91_23G024300</name>
</gene>
<evidence type="ECO:0000313" key="2">
    <source>
        <dbReference type="Proteomes" id="UP001162992"/>
    </source>
</evidence>
<protein>
    <submittedName>
        <fullName evidence="1">Uncharacterized protein</fullName>
    </submittedName>
</protein>
<proteinExistence type="predicted"/>
<organism evidence="1 2">
    <name type="scientific">Diphasiastrum complanatum</name>
    <name type="common">Issler's clubmoss</name>
    <name type="synonym">Lycopodium complanatum</name>
    <dbReference type="NCBI Taxonomy" id="34168"/>
    <lineage>
        <taxon>Eukaryota</taxon>
        <taxon>Viridiplantae</taxon>
        <taxon>Streptophyta</taxon>
        <taxon>Embryophyta</taxon>
        <taxon>Tracheophyta</taxon>
        <taxon>Lycopodiopsida</taxon>
        <taxon>Lycopodiales</taxon>
        <taxon>Lycopodiaceae</taxon>
        <taxon>Lycopodioideae</taxon>
        <taxon>Diphasiastrum</taxon>
    </lineage>
</organism>
<comment type="caution">
    <text evidence="1">The sequence shown here is derived from an EMBL/GenBank/DDBJ whole genome shotgun (WGS) entry which is preliminary data.</text>
</comment>
<sequence>MDHCNKMMKCLSKLINKAKAAPTTSSHNELGYGDHLKAVMALSKHMFLLNMPRLSTPSLSMQLRFLDLHKIERWKYPKGCLLLQYKKDIFAPSEHLDSVFLLRIQHHCLLSTMCSESQHIGPSSELKSIKEHNYGKNSKVQTAVHLTSKLVRVFVKFVGTLFLVAIVAVVGTPTFLSTEAGLAAAISLANQAITGKLSIEKASLGWTKPVQLQGISLKNIDEESVLSIPELKTKAFLWAIIMGKSDFGDCTITSPCIDLKKDQHTGLSRLALAVVPPHKLSRLKRQPVRPIKRVKRVEPAKNVTLVAKVKAPNGNLEVLDGHLSFPGDAAAVLGNRLVLDVLIDKWAMDDNEALRQLADPKSELSPVQATLWSDNTHAEMTGFINRKTKRIELIKPIKMEMDLTPAVGQLYLSRINPLLGDIMGPVVKDEDMPDVILQIFPHDMVLPAQQHKIRIEPMEMVVARGPIVDGVLSLLSKGDIIKGNREIKLRTSTIEVDLEVDDCLKCSRIDLLIADKVHLATWGRVDLVDETIQMMLGIPNTTLKDLLGFAKLPLDYYLQIPIKGTLDQPQVDFIHAGFNIAQLALYQRAGPYMEHIVEQLSLSEERPPKPISSLPWATSRDKA</sequence>